<dbReference type="PANTHER" id="PTHR46211:SF1">
    <property type="entry name" value="GLYCEROPHOSPHODIESTER PHOSPHODIESTERASE, CYTOPLASMIC"/>
    <property type="match status" value="1"/>
</dbReference>
<evidence type="ECO:0000313" key="2">
    <source>
        <dbReference type="EMBL" id="MBD8026122.1"/>
    </source>
</evidence>
<reference evidence="2 3" key="1">
    <citation type="submission" date="2020-08" db="EMBL/GenBank/DDBJ databases">
        <title>A Genomic Blueprint of the Chicken Gut Microbiome.</title>
        <authorList>
            <person name="Gilroy R."/>
            <person name="Ravi A."/>
            <person name="Getino M."/>
            <person name="Pursley I."/>
            <person name="Horton D.L."/>
            <person name="Alikhan N.-F."/>
            <person name="Baker D."/>
            <person name="Gharbi K."/>
            <person name="Hall N."/>
            <person name="Watson M."/>
            <person name="Adriaenssens E.M."/>
            <person name="Foster-Nyarko E."/>
            <person name="Jarju S."/>
            <person name="Secka A."/>
            <person name="Antonio M."/>
            <person name="Oren A."/>
            <person name="Chaudhuri R."/>
            <person name="La Ragione R.M."/>
            <person name="Hildebrand F."/>
            <person name="Pallen M.J."/>
        </authorList>
    </citation>
    <scope>NUCLEOTIDE SEQUENCE [LARGE SCALE GENOMIC DNA]</scope>
    <source>
        <strain evidence="2 3">Re31</strain>
    </source>
</reference>
<proteinExistence type="predicted"/>
<feature type="domain" description="GP-PDE" evidence="1">
    <location>
        <begin position="5"/>
        <end position="237"/>
    </location>
</feature>
<dbReference type="PANTHER" id="PTHR46211">
    <property type="entry name" value="GLYCEROPHOSPHORYL DIESTER PHOSPHODIESTERASE"/>
    <property type="match status" value="1"/>
</dbReference>
<dbReference type="Gene3D" id="3.20.20.190">
    <property type="entry name" value="Phosphatidylinositol (PI) phosphodiesterase"/>
    <property type="match status" value="1"/>
</dbReference>
<organism evidence="2 3">
    <name type="scientific">Ureibacillus galli</name>
    <dbReference type="NCBI Taxonomy" id="2762222"/>
    <lineage>
        <taxon>Bacteria</taxon>
        <taxon>Bacillati</taxon>
        <taxon>Bacillota</taxon>
        <taxon>Bacilli</taxon>
        <taxon>Bacillales</taxon>
        <taxon>Caryophanaceae</taxon>
        <taxon>Ureibacillus</taxon>
    </lineage>
</organism>
<keyword evidence="3" id="KW-1185">Reference proteome</keyword>
<gene>
    <name evidence="2" type="ORF">H9636_05565</name>
</gene>
<evidence type="ECO:0000259" key="1">
    <source>
        <dbReference type="PROSITE" id="PS51704"/>
    </source>
</evidence>
<dbReference type="SUPFAM" id="SSF51695">
    <property type="entry name" value="PLC-like phosphodiesterases"/>
    <property type="match status" value="1"/>
</dbReference>
<dbReference type="InterPro" id="IPR030395">
    <property type="entry name" value="GP_PDE_dom"/>
</dbReference>
<dbReference type="Pfam" id="PF03009">
    <property type="entry name" value="GDPD"/>
    <property type="match status" value="1"/>
</dbReference>
<sequence length="247" mass="28901">MTNCIPIFAHRGASGYALENTLKAFEKARKLGADGIEIDIQLTKDHELIVYHDMDLFRLTGKRKKINECTYKELLNYPIGKHFFRKYSKERIPTFQQVVEWANGYQIPLNVELKESFLENTRPLITALQRVILPEGSHFSSFHDELLRIVKMQRPDFQTAYIVTRKFDWNQLQSLSHIDVIHANKKYYKPSILDAVERAKKSIRFYSVNGNESFLSNPHPSVIGWITDYPDKVAKAEKRKKENRRSI</sequence>
<name>A0ABR8XAC3_9BACL</name>
<dbReference type="RefSeq" id="WP_191706634.1">
    <property type="nucleotide sequence ID" value="NZ_JACSQA010000005.1"/>
</dbReference>
<dbReference type="Proteomes" id="UP000640930">
    <property type="component" value="Unassembled WGS sequence"/>
</dbReference>
<dbReference type="PROSITE" id="PS51704">
    <property type="entry name" value="GP_PDE"/>
    <property type="match status" value="1"/>
</dbReference>
<protein>
    <submittedName>
        <fullName evidence="2">Glycerophosphodiester phosphodiesterase</fullName>
    </submittedName>
</protein>
<evidence type="ECO:0000313" key="3">
    <source>
        <dbReference type="Proteomes" id="UP000640930"/>
    </source>
</evidence>
<comment type="caution">
    <text evidence="2">The sequence shown here is derived from an EMBL/GenBank/DDBJ whole genome shotgun (WGS) entry which is preliminary data.</text>
</comment>
<accession>A0ABR8XAC3</accession>
<dbReference type="InterPro" id="IPR017946">
    <property type="entry name" value="PLC-like_Pdiesterase_TIM-brl"/>
</dbReference>
<dbReference type="EMBL" id="JACSQA010000005">
    <property type="protein sequence ID" value="MBD8026122.1"/>
    <property type="molecule type" value="Genomic_DNA"/>
</dbReference>